<gene>
    <name evidence="2" type="ORF">BDV96DRAFT_593752</name>
</gene>
<feature type="compositionally biased region" description="Acidic residues" evidence="1">
    <location>
        <begin position="237"/>
        <end position="257"/>
    </location>
</feature>
<organism evidence="2 3">
    <name type="scientific">Lophiotrema nucula</name>
    <dbReference type="NCBI Taxonomy" id="690887"/>
    <lineage>
        <taxon>Eukaryota</taxon>
        <taxon>Fungi</taxon>
        <taxon>Dikarya</taxon>
        <taxon>Ascomycota</taxon>
        <taxon>Pezizomycotina</taxon>
        <taxon>Dothideomycetes</taxon>
        <taxon>Pleosporomycetidae</taxon>
        <taxon>Pleosporales</taxon>
        <taxon>Lophiotremataceae</taxon>
        <taxon>Lophiotrema</taxon>
    </lineage>
</organism>
<reference evidence="2" key="1">
    <citation type="journal article" date="2020" name="Stud. Mycol.">
        <title>101 Dothideomycetes genomes: a test case for predicting lifestyles and emergence of pathogens.</title>
        <authorList>
            <person name="Haridas S."/>
            <person name="Albert R."/>
            <person name="Binder M."/>
            <person name="Bloem J."/>
            <person name="Labutti K."/>
            <person name="Salamov A."/>
            <person name="Andreopoulos B."/>
            <person name="Baker S."/>
            <person name="Barry K."/>
            <person name="Bills G."/>
            <person name="Bluhm B."/>
            <person name="Cannon C."/>
            <person name="Castanera R."/>
            <person name="Culley D."/>
            <person name="Daum C."/>
            <person name="Ezra D."/>
            <person name="Gonzalez J."/>
            <person name="Henrissat B."/>
            <person name="Kuo A."/>
            <person name="Liang C."/>
            <person name="Lipzen A."/>
            <person name="Lutzoni F."/>
            <person name="Magnuson J."/>
            <person name="Mondo S."/>
            <person name="Nolan M."/>
            <person name="Ohm R."/>
            <person name="Pangilinan J."/>
            <person name="Park H.-J."/>
            <person name="Ramirez L."/>
            <person name="Alfaro M."/>
            <person name="Sun H."/>
            <person name="Tritt A."/>
            <person name="Yoshinaga Y."/>
            <person name="Zwiers L.-H."/>
            <person name="Turgeon B."/>
            <person name="Goodwin S."/>
            <person name="Spatafora J."/>
            <person name="Crous P."/>
            <person name="Grigoriev I."/>
        </authorList>
    </citation>
    <scope>NUCLEOTIDE SEQUENCE</scope>
    <source>
        <strain evidence="2">CBS 627.86</strain>
    </source>
</reference>
<feature type="compositionally biased region" description="Basic and acidic residues" evidence="1">
    <location>
        <begin position="1"/>
        <end position="11"/>
    </location>
</feature>
<name>A0A6A5ZSC4_9PLEO</name>
<evidence type="ECO:0000313" key="2">
    <source>
        <dbReference type="EMBL" id="KAF2121773.1"/>
    </source>
</evidence>
<dbReference type="Proteomes" id="UP000799770">
    <property type="component" value="Unassembled WGS sequence"/>
</dbReference>
<feature type="compositionally biased region" description="Basic and acidic residues" evidence="1">
    <location>
        <begin position="101"/>
        <end position="111"/>
    </location>
</feature>
<feature type="compositionally biased region" description="Basic and acidic residues" evidence="1">
    <location>
        <begin position="335"/>
        <end position="344"/>
    </location>
</feature>
<accession>A0A6A5ZSC4</accession>
<feature type="region of interest" description="Disordered" evidence="1">
    <location>
        <begin position="1"/>
        <end position="134"/>
    </location>
</feature>
<feature type="compositionally biased region" description="Basic and acidic residues" evidence="1">
    <location>
        <begin position="214"/>
        <end position="230"/>
    </location>
</feature>
<feature type="compositionally biased region" description="Low complexity" evidence="1">
    <location>
        <begin position="86"/>
        <end position="95"/>
    </location>
</feature>
<protein>
    <submittedName>
        <fullName evidence="2">Uncharacterized protein</fullName>
    </submittedName>
</protein>
<feature type="compositionally biased region" description="Basic and acidic residues" evidence="1">
    <location>
        <begin position="24"/>
        <end position="64"/>
    </location>
</feature>
<feature type="compositionally biased region" description="Low complexity" evidence="1">
    <location>
        <begin position="304"/>
        <end position="317"/>
    </location>
</feature>
<evidence type="ECO:0000256" key="1">
    <source>
        <dbReference type="SAM" id="MobiDB-lite"/>
    </source>
</evidence>
<feature type="region of interest" description="Disordered" evidence="1">
    <location>
        <begin position="193"/>
        <end position="355"/>
    </location>
</feature>
<dbReference type="EMBL" id="ML977311">
    <property type="protein sequence ID" value="KAF2121773.1"/>
    <property type="molecule type" value="Genomic_DNA"/>
</dbReference>
<dbReference type="AlphaFoldDB" id="A0A6A5ZSC4"/>
<keyword evidence="3" id="KW-1185">Reference proteome</keyword>
<sequence>MARNKKTEARATDVAPRRSSRHKKEPEAKADAEAQKAEPKKTYTDAEKTKTKTDAKKTKTDAKKPTKVVDGPKIPLAKPELREKSALAATSTTTRSGKHSTKVEPKPEKTALPKKRKKTTKEDLDSEEKDAELEDDNIGRTLVTFQSLTNDIHGLMNQTQKLARNWPGFMAQSINEDAPNKDRETRDQFNKDFDDMYKTGQKRKATLTAGDVEVTEKEPKRVKRANESKKPKTMGGEVEETEGVPGPVDDDEEEEEDASKKATPGKTPETEKTMAEEVSEPLVTEDVSAVDEDGAAAEKKEVPGATAGMTKTAAAAGRGVSEFEVDDDEAAAATKDVETNGKDEGEVDEDEGLIV</sequence>
<proteinExistence type="predicted"/>
<feature type="compositionally biased region" description="Acidic residues" evidence="1">
    <location>
        <begin position="124"/>
        <end position="134"/>
    </location>
</feature>
<feature type="compositionally biased region" description="Acidic residues" evidence="1">
    <location>
        <begin position="345"/>
        <end position="355"/>
    </location>
</feature>
<evidence type="ECO:0000313" key="3">
    <source>
        <dbReference type="Proteomes" id="UP000799770"/>
    </source>
</evidence>